<dbReference type="InterPro" id="IPR040721">
    <property type="entry name" value="DUF5520"/>
</dbReference>
<accession>A0A7J7UVW5</accession>
<comment type="caution">
    <text evidence="2">The sequence shown here is derived from an EMBL/GenBank/DDBJ whole genome shotgun (WGS) entry which is preliminary data.</text>
</comment>
<dbReference type="PANTHER" id="PTHR47509:SF1">
    <property type="entry name" value="RIKEN CDNA 4933402N03 GENE"/>
    <property type="match status" value="1"/>
</dbReference>
<dbReference type="Pfam" id="PF17658">
    <property type="entry name" value="DUF5520"/>
    <property type="match status" value="1"/>
</dbReference>
<evidence type="ECO:0000313" key="3">
    <source>
        <dbReference type="Proteomes" id="UP000585614"/>
    </source>
</evidence>
<feature type="region of interest" description="Disordered" evidence="1">
    <location>
        <begin position="1"/>
        <end position="36"/>
    </location>
</feature>
<dbReference type="Proteomes" id="UP000585614">
    <property type="component" value="Unassembled WGS sequence"/>
</dbReference>
<sequence>MIREWENGCQKIGEQRAKDPRAQEKKSAEWKSNKNGMPVRIFNTSNSFQDKDSQCCQGDRCSTSPLGIWTNAYRSDPRIALGKYSPLEKEILRLGGVHTVASRRFLTYKQEEEQKMLKELQFLSSDYKRAMEYKKQHSPSCAICGPLENTWTAKVIIPPEEFKMPRRERLNISEHIARMQFARALRNNQFLPYTERYRSSSSLSGRGLGPMAGHKAGKKEDDNNYCDDATQDKREKAENKTTKRQEIKMNVIFKSEEPKKCLTYHPNDLKPFFPTKKVDRSITGLTNRNLFQLAEFPEDLMLMNQNSISRGIHPSDLTKASCLEEQSVWKEYMGKPLSHHY</sequence>
<dbReference type="AlphaFoldDB" id="A0A7J7UVW5"/>
<protein>
    <submittedName>
        <fullName evidence="2">Uncharacterized protein</fullName>
    </submittedName>
</protein>
<evidence type="ECO:0000313" key="2">
    <source>
        <dbReference type="EMBL" id="KAF6316934.1"/>
    </source>
</evidence>
<feature type="region of interest" description="Disordered" evidence="1">
    <location>
        <begin position="199"/>
        <end position="242"/>
    </location>
</feature>
<gene>
    <name evidence="2" type="ORF">mRhiFer1_001653</name>
</gene>
<dbReference type="OrthoDB" id="9446792at2759"/>
<proteinExistence type="predicted"/>
<evidence type="ECO:0000256" key="1">
    <source>
        <dbReference type="SAM" id="MobiDB-lite"/>
    </source>
</evidence>
<reference evidence="2 3" key="1">
    <citation type="journal article" date="2020" name="Nature">
        <title>Six reference-quality genomes reveal evolution of bat adaptations.</title>
        <authorList>
            <person name="Jebb D."/>
            <person name="Huang Z."/>
            <person name="Pippel M."/>
            <person name="Hughes G.M."/>
            <person name="Lavrichenko K."/>
            <person name="Devanna P."/>
            <person name="Winkler S."/>
            <person name="Jermiin L.S."/>
            <person name="Skirmuntt E.C."/>
            <person name="Katzourakis A."/>
            <person name="Burkitt-Gray L."/>
            <person name="Ray D.A."/>
            <person name="Sullivan K.A.M."/>
            <person name="Roscito J.G."/>
            <person name="Kirilenko B.M."/>
            <person name="Davalos L.M."/>
            <person name="Corthals A.P."/>
            <person name="Power M.L."/>
            <person name="Jones G."/>
            <person name="Ransome R.D."/>
            <person name="Dechmann D.K.N."/>
            <person name="Locatelli A.G."/>
            <person name="Puechmaille S.J."/>
            <person name="Fedrigo O."/>
            <person name="Jarvis E.D."/>
            <person name="Hiller M."/>
            <person name="Vernes S.C."/>
            <person name="Myers E.W."/>
            <person name="Teeling E.C."/>
        </authorList>
    </citation>
    <scope>NUCLEOTIDE SEQUENCE [LARGE SCALE GENOMIC DNA]</scope>
    <source>
        <strain evidence="2">MRhiFer1</strain>
        <tissue evidence="2">Lung</tissue>
    </source>
</reference>
<dbReference type="EMBL" id="JACAGC010000015">
    <property type="protein sequence ID" value="KAF6316934.1"/>
    <property type="molecule type" value="Genomic_DNA"/>
</dbReference>
<dbReference type="PANTHER" id="PTHR47509">
    <property type="entry name" value="MCG1612"/>
    <property type="match status" value="1"/>
</dbReference>
<name>A0A7J7UVW5_RHIFE</name>
<feature type="compositionally biased region" description="Basic and acidic residues" evidence="1">
    <location>
        <begin position="13"/>
        <end position="32"/>
    </location>
</feature>
<feature type="compositionally biased region" description="Basic and acidic residues" evidence="1">
    <location>
        <begin position="230"/>
        <end position="242"/>
    </location>
</feature>
<organism evidence="2 3">
    <name type="scientific">Rhinolophus ferrumequinum</name>
    <name type="common">Greater horseshoe bat</name>
    <dbReference type="NCBI Taxonomy" id="59479"/>
    <lineage>
        <taxon>Eukaryota</taxon>
        <taxon>Metazoa</taxon>
        <taxon>Chordata</taxon>
        <taxon>Craniata</taxon>
        <taxon>Vertebrata</taxon>
        <taxon>Euteleostomi</taxon>
        <taxon>Mammalia</taxon>
        <taxon>Eutheria</taxon>
        <taxon>Laurasiatheria</taxon>
        <taxon>Chiroptera</taxon>
        <taxon>Yinpterochiroptera</taxon>
        <taxon>Rhinolophoidea</taxon>
        <taxon>Rhinolophidae</taxon>
        <taxon>Rhinolophinae</taxon>
        <taxon>Rhinolophus</taxon>
    </lineage>
</organism>